<evidence type="ECO:0000313" key="2">
    <source>
        <dbReference type="Proteomes" id="UP000274822"/>
    </source>
</evidence>
<name>A0A433Q414_9FUNG</name>
<comment type="caution">
    <text evidence="1">The sequence shown here is derived from an EMBL/GenBank/DDBJ whole genome shotgun (WGS) entry which is preliminary data.</text>
</comment>
<dbReference type="EMBL" id="RBNJ01016137">
    <property type="protein sequence ID" value="RUS24404.1"/>
    <property type="molecule type" value="Genomic_DNA"/>
</dbReference>
<reference evidence="1 2" key="1">
    <citation type="journal article" date="2018" name="New Phytol.">
        <title>Phylogenomics of Endogonaceae and evolution of mycorrhizas within Mucoromycota.</title>
        <authorList>
            <person name="Chang Y."/>
            <person name="Desiro A."/>
            <person name="Na H."/>
            <person name="Sandor L."/>
            <person name="Lipzen A."/>
            <person name="Clum A."/>
            <person name="Barry K."/>
            <person name="Grigoriev I.V."/>
            <person name="Martin F.M."/>
            <person name="Stajich J.E."/>
            <person name="Smith M.E."/>
            <person name="Bonito G."/>
            <person name="Spatafora J.W."/>
        </authorList>
    </citation>
    <scope>NUCLEOTIDE SEQUENCE [LARGE SCALE GENOMIC DNA]</scope>
    <source>
        <strain evidence="1 2">AD002</strain>
    </source>
</reference>
<dbReference type="Proteomes" id="UP000274822">
    <property type="component" value="Unassembled WGS sequence"/>
</dbReference>
<sequence>MVTVSEVEEVRANGVSKLYNRGNRSRNARINLSFRGIAYKCLVCTLSLCLYDTFCKTELVAVVATTVVINMHSG</sequence>
<protein>
    <submittedName>
        <fullName evidence="1">Uncharacterized protein</fullName>
    </submittedName>
</protein>
<keyword evidence="2" id="KW-1185">Reference proteome</keyword>
<gene>
    <name evidence="1" type="ORF">BC938DRAFT_473626</name>
</gene>
<dbReference type="AlphaFoldDB" id="A0A433Q414"/>
<evidence type="ECO:0000313" key="1">
    <source>
        <dbReference type="EMBL" id="RUS24404.1"/>
    </source>
</evidence>
<organism evidence="1 2">
    <name type="scientific">Jimgerdemannia flammicorona</name>
    <dbReference type="NCBI Taxonomy" id="994334"/>
    <lineage>
        <taxon>Eukaryota</taxon>
        <taxon>Fungi</taxon>
        <taxon>Fungi incertae sedis</taxon>
        <taxon>Mucoromycota</taxon>
        <taxon>Mucoromycotina</taxon>
        <taxon>Endogonomycetes</taxon>
        <taxon>Endogonales</taxon>
        <taxon>Endogonaceae</taxon>
        <taxon>Jimgerdemannia</taxon>
    </lineage>
</organism>
<accession>A0A433Q414</accession>
<proteinExistence type="predicted"/>